<dbReference type="Proteomes" id="UP000664779">
    <property type="component" value="Unassembled WGS sequence"/>
</dbReference>
<comment type="caution">
    <text evidence="2">The sequence shown here is derived from an EMBL/GenBank/DDBJ whole genome shotgun (WGS) entry which is preliminary data.</text>
</comment>
<reference evidence="2" key="1">
    <citation type="submission" date="2021-03" db="EMBL/GenBank/DDBJ databases">
        <title>Roseibium sp. CAU 1637 isolated from Incheon.</title>
        <authorList>
            <person name="Kim W."/>
        </authorList>
    </citation>
    <scope>NUCLEOTIDE SEQUENCE</scope>
    <source>
        <strain evidence="2">CAU 1637</strain>
    </source>
</reference>
<protein>
    <submittedName>
        <fullName evidence="2">Uncharacterized protein</fullName>
    </submittedName>
</protein>
<sequence length="99" mass="10779">MSDTSVPNFQDAMLKQKINIDGVEYETDKLSDAAREMIVNIRVVDMKINALQQEVAIMQTAKNAYGQALKSMLPADAQAAPEGEKKTVDASSIDFLGSD</sequence>
<dbReference type="EMBL" id="JAFLNF010000007">
    <property type="protein sequence ID" value="MBO0346816.1"/>
    <property type="molecule type" value="Genomic_DNA"/>
</dbReference>
<organism evidence="2 3">
    <name type="scientific">Roseibium limicola</name>
    <dbReference type="NCBI Taxonomy" id="2816037"/>
    <lineage>
        <taxon>Bacteria</taxon>
        <taxon>Pseudomonadati</taxon>
        <taxon>Pseudomonadota</taxon>
        <taxon>Alphaproteobacteria</taxon>
        <taxon>Hyphomicrobiales</taxon>
        <taxon>Stappiaceae</taxon>
        <taxon>Roseibium</taxon>
    </lineage>
</organism>
<dbReference type="AlphaFoldDB" id="A0A939ERX3"/>
<dbReference type="RefSeq" id="WP_206942973.1">
    <property type="nucleotide sequence ID" value="NZ_JAFLNF010000007.1"/>
</dbReference>
<evidence type="ECO:0000313" key="3">
    <source>
        <dbReference type="Proteomes" id="UP000664779"/>
    </source>
</evidence>
<keyword evidence="3" id="KW-1185">Reference proteome</keyword>
<evidence type="ECO:0000313" key="2">
    <source>
        <dbReference type="EMBL" id="MBO0346816.1"/>
    </source>
</evidence>
<gene>
    <name evidence="2" type="ORF">J0X15_16435</name>
</gene>
<evidence type="ECO:0000256" key="1">
    <source>
        <dbReference type="SAM" id="MobiDB-lite"/>
    </source>
</evidence>
<accession>A0A939ERX3</accession>
<proteinExistence type="predicted"/>
<feature type="region of interest" description="Disordered" evidence="1">
    <location>
        <begin position="76"/>
        <end position="99"/>
    </location>
</feature>
<name>A0A939ERX3_9HYPH</name>